<dbReference type="PANTHER" id="PTHR48070">
    <property type="entry name" value="ESTERASE OVCA2"/>
    <property type="match status" value="1"/>
</dbReference>
<dbReference type="Gene3D" id="3.40.50.1820">
    <property type="entry name" value="alpha/beta hydrolase"/>
    <property type="match status" value="1"/>
</dbReference>
<dbReference type="SUPFAM" id="SSF53474">
    <property type="entry name" value="alpha/beta-Hydrolases"/>
    <property type="match status" value="1"/>
</dbReference>
<dbReference type="InterPro" id="IPR029058">
    <property type="entry name" value="AB_hydrolase_fold"/>
</dbReference>
<evidence type="ECO:0000256" key="1">
    <source>
        <dbReference type="ARBA" id="ARBA00005863"/>
    </source>
</evidence>
<accession>A0A7C8MDD9</accession>
<comment type="caution">
    <text evidence="4">The sequence shown here is derived from an EMBL/GenBank/DDBJ whole genome shotgun (WGS) entry which is preliminary data.</text>
</comment>
<protein>
    <submittedName>
        <fullName evidence="4">Serine hydrolase FSH</fullName>
    </submittedName>
</protein>
<organism evidence="4 5">
    <name type="scientific">Massariosphaeria phaeospora</name>
    <dbReference type="NCBI Taxonomy" id="100035"/>
    <lineage>
        <taxon>Eukaryota</taxon>
        <taxon>Fungi</taxon>
        <taxon>Dikarya</taxon>
        <taxon>Ascomycota</taxon>
        <taxon>Pezizomycotina</taxon>
        <taxon>Dothideomycetes</taxon>
        <taxon>Pleosporomycetidae</taxon>
        <taxon>Pleosporales</taxon>
        <taxon>Pleosporales incertae sedis</taxon>
        <taxon>Massariosphaeria</taxon>
    </lineage>
</organism>
<proteinExistence type="inferred from homology"/>
<dbReference type="GO" id="GO:0016787">
    <property type="term" value="F:hydrolase activity"/>
    <property type="evidence" value="ECO:0007669"/>
    <property type="project" value="UniProtKB-KW"/>
</dbReference>
<feature type="domain" description="Serine hydrolase" evidence="3">
    <location>
        <begin position="9"/>
        <end position="242"/>
    </location>
</feature>
<dbReference type="GO" id="GO:0005634">
    <property type="term" value="C:nucleus"/>
    <property type="evidence" value="ECO:0007669"/>
    <property type="project" value="TreeGrafter"/>
</dbReference>
<evidence type="ECO:0000259" key="3">
    <source>
        <dbReference type="Pfam" id="PF03959"/>
    </source>
</evidence>
<evidence type="ECO:0000313" key="5">
    <source>
        <dbReference type="Proteomes" id="UP000481861"/>
    </source>
</evidence>
<reference evidence="4 5" key="1">
    <citation type="submission" date="2020-01" db="EMBL/GenBank/DDBJ databases">
        <authorList>
            <consortium name="DOE Joint Genome Institute"/>
            <person name="Haridas S."/>
            <person name="Albert R."/>
            <person name="Binder M."/>
            <person name="Bloem J."/>
            <person name="Labutti K."/>
            <person name="Salamov A."/>
            <person name="Andreopoulos B."/>
            <person name="Baker S.E."/>
            <person name="Barry K."/>
            <person name="Bills G."/>
            <person name="Bluhm B.H."/>
            <person name="Cannon C."/>
            <person name="Castanera R."/>
            <person name="Culley D.E."/>
            <person name="Daum C."/>
            <person name="Ezra D."/>
            <person name="Gonzalez J.B."/>
            <person name="Henrissat B."/>
            <person name="Kuo A."/>
            <person name="Liang C."/>
            <person name="Lipzen A."/>
            <person name="Lutzoni F."/>
            <person name="Magnuson J."/>
            <person name="Mondo S."/>
            <person name="Nolan M."/>
            <person name="Ohm R."/>
            <person name="Pangilinan J."/>
            <person name="Park H.-J.H."/>
            <person name="Ramirez L."/>
            <person name="Alfaro M."/>
            <person name="Sun H."/>
            <person name="Tritt A."/>
            <person name="Yoshinaga Y."/>
            <person name="Zwiers L.-H.L."/>
            <person name="Turgeon B.G."/>
            <person name="Goodwin S.B."/>
            <person name="Spatafora J.W."/>
            <person name="Crous P.W."/>
            <person name="Grigoriev I.V."/>
        </authorList>
    </citation>
    <scope>NUCLEOTIDE SEQUENCE [LARGE SCALE GENOMIC DNA]</scope>
    <source>
        <strain evidence="4 5">CBS 611.86</strain>
    </source>
</reference>
<dbReference type="AlphaFoldDB" id="A0A7C8MDD9"/>
<comment type="similarity">
    <text evidence="1">Belongs to the LovG family.</text>
</comment>
<keyword evidence="2 4" id="KW-0378">Hydrolase</keyword>
<dbReference type="Pfam" id="PF03959">
    <property type="entry name" value="FSH1"/>
    <property type="match status" value="1"/>
</dbReference>
<sequence length="260" mass="27875">MAANSRDETKPTILAFHGSGSNGLIHTVQLARLSRHLKDQFNIEQVEAPFPSAAGPGVLPMFEGCGPYKRWIPPSEAVSISGMKSGEGSSAMPLQVESLIRDTVTRVAASGGKVAGLIAFSQGTRVLAGLLKGAEIRRALGAPHDELAWLDFAFAISVCGSYPPPLVPQCAATALEKSGLGAAEQKAVLEGRIAVPTVHVQGLKDEWHWAGQLLIATCYEVGEEKSRVLEFEHDHVYPSVEDSKVVAEWVGQTWKEKGKR</sequence>
<name>A0A7C8MDD9_9PLEO</name>
<keyword evidence="5" id="KW-1185">Reference proteome</keyword>
<dbReference type="InterPro" id="IPR005645">
    <property type="entry name" value="FSH-like_dom"/>
</dbReference>
<dbReference type="GO" id="GO:0005737">
    <property type="term" value="C:cytoplasm"/>
    <property type="evidence" value="ECO:0007669"/>
    <property type="project" value="TreeGrafter"/>
</dbReference>
<dbReference type="Proteomes" id="UP000481861">
    <property type="component" value="Unassembled WGS sequence"/>
</dbReference>
<gene>
    <name evidence="4" type="ORF">BDV95DRAFT_537050</name>
</gene>
<dbReference type="InterPro" id="IPR050593">
    <property type="entry name" value="LovG"/>
</dbReference>
<evidence type="ECO:0000313" key="4">
    <source>
        <dbReference type="EMBL" id="KAF2875496.1"/>
    </source>
</evidence>
<dbReference type="EMBL" id="JAADJZ010000004">
    <property type="protein sequence ID" value="KAF2875496.1"/>
    <property type="molecule type" value="Genomic_DNA"/>
</dbReference>
<dbReference type="OrthoDB" id="414698at2759"/>
<evidence type="ECO:0000256" key="2">
    <source>
        <dbReference type="ARBA" id="ARBA00022801"/>
    </source>
</evidence>
<dbReference type="PANTHER" id="PTHR48070:SF3">
    <property type="entry name" value="ESTERASE DBAE-RELATED"/>
    <property type="match status" value="1"/>
</dbReference>
<dbReference type="GO" id="GO:0044550">
    <property type="term" value="P:secondary metabolite biosynthetic process"/>
    <property type="evidence" value="ECO:0007669"/>
    <property type="project" value="TreeGrafter"/>
</dbReference>